<proteinExistence type="predicted"/>
<keyword evidence="2" id="KW-1185">Reference proteome</keyword>
<protein>
    <submittedName>
        <fullName evidence="1">Uncharacterized protein</fullName>
    </submittedName>
</protein>
<gene>
    <name evidence="1" type="ORF">J8F10_21100</name>
</gene>
<reference evidence="1 2" key="1">
    <citation type="submission" date="2021-04" db="EMBL/GenBank/DDBJ databases">
        <authorList>
            <person name="Ivanova A."/>
        </authorList>
    </citation>
    <scope>NUCLEOTIDE SEQUENCE [LARGE SCALE GENOMIC DNA]</scope>
    <source>
        <strain evidence="1 2">G18</strain>
    </source>
</reference>
<comment type="caution">
    <text evidence="1">The sequence shown here is derived from an EMBL/GenBank/DDBJ whole genome shotgun (WGS) entry which is preliminary data.</text>
</comment>
<name>A0ABS5BVJ8_9BACT</name>
<organism evidence="1 2">
    <name type="scientific">Gemmata palustris</name>
    <dbReference type="NCBI Taxonomy" id="2822762"/>
    <lineage>
        <taxon>Bacteria</taxon>
        <taxon>Pseudomonadati</taxon>
        <taxon>Planctomycetota</taxon>
        <taxon>Planctomycetia</taxon>
        <taxon>Gemmatales</taxon>
        <taxon>Gemmataceae</taxon>
        <taxon>Gemmata</taxon>
    </lineage>
</organism>
<dbReference type="Proteomes" id="UP000676565">
    <property type="component" value="Unassembled WGS sequence"/>
</dbReference>
<evidence type="ECO:0000313" key="1">
    <source>
        <dbReference type="EMBL" id="MBP3957757.1"/>
    </source>
</evidence>
<dbReference type="RefSeq" id="WP_210657115.1">
    <property type="nucleotide sequence ID" value="NZ_JAGKQQ010000001.1"/>
</dbReference>
<sequence>MSPESPRFSVGLVGKAVEQLEQLTARAEQLDLRALLAAVYWQIIQSLETRPREWGDPFHNYRALDATSYSRAILPAGISVEYAVHNTKPLVWISKLIVLEGSPFAGE</sequence>
<evidence type="ECO:0000313" key="2">
    <source>
        <dbReference type="Proteomes" id="UP000676565"/>
    </source>
</evidence>
<accession>A0ABS5BVJ8</accession>
<dbReference type="EMBL" id="JAGKQQ010000001">
    <property type="protein sequence ID" value="MBP3957757.1"/>
    <property type="molecule type" value="Genomic_DNA"/>
</dbReference>